<protein>
    <submittedName>
        <fullName evidence="8">Sigma-70 family RNA polymerase sigma factor</fullName>
    </submittedName>
</protein>
<keyword evidence="5" id="KW-0804">Transcription</keyword>
<dbReference type="Pfam" id="PF04545">
    <property type="entry name" value="Sigma70_r4"/>
    <property type="match status" value="1"/>
</dbReference>
<proteinExistence type="inferred from homology"/>
<evidence type="ECO:0000256" key="1">
    <source>
        <dbReference type="ARBA" id="ARBA00010641"/>
    </source>
</evidence>
<dbReference type="Pfam" id="PF04542">
    <property type="entry name" value="Sigma70_r2"/>
    <property type="match status" value="1"/>
</dbReference>
<keyword evidence="4" id="KW-0238">DNA-binding</keyword>
<evidence type="ECO:0000259" key="6">
    <source>
        <dbReference type="Pfam" id="PF04542"/>
    </source>
</evidence>
<dbReference type="AlphaFoldDB" id="A0A5C7FM98"/>
<feature type="domain" description="RNA polymerase sigma-70 region 2" evidence="6">
    <location>
        <begin position="51"/>
        <end position="117"/>
    </location>
</feature>
<dbReference type="PANTHER" id="PTHR43133:SF62">
    <property type="entry name" value="RNA POLYMERASE SIGMA FACTOR SIGZ"/>
    <property type="match status" value="1"/>
</dbReference>
<dbReference type="InterPro" id="IPR036388">
    <property type="entry name" value="WH-like_DNA-bd_sf"/>
</dbReference>
<dbReference type="InterPro" id="IPR014284">
    <property type="entry name" value="RNA_pol_sigma-70_dom"/>
</dbReference>
<dbReference type="InterPro" id="IPR013324">
    <property type="entry name" value="RNA_pol_sigma_r3/r4-like"/>
</dbReference>
<keyword evidence="2" id="KW-0805">Transcription regulation</keyword>
<dbReference type="Gene3D" id="1.10.1740.10">
    <property type="match status" value="1"/>
</dbReference>
<evidence type="ECO:0000256" key="5">
    <source>
        <dbReference type="ARBA" id="ARBA00023163"/>
    </source>
</evidence>
<evidence type="ECO:0000313" key="9">
    <source>
        <dbReference type="Proteomes" id="UP000321907"/>
    </source>
</evidence>
<comment type="similarity">
    <text evidence="1">Belongs to the sigma-70 factor family. ECF subfamily.</text>
</comment>
<evidence type="ECO:0000256" key="2">
    <source>
        <dbReference type="ARBA" id="ARBA00023015"/>
    </source>
</evidence>
<dbReference type="InterPro" id="IPR013325">
    <property type="entry name" value="RNA_pol_sigma_r2"/>
</dbReference>
<dbReference type="GO" id="GO:0016987">
    <property type="term" value="F:sigma factor activity"/>
    <property type="evidence" value="ECO:0007669"/>
    <property type="project" value="UniProtKB-KW"/>
</dbReference>
<evidence type="ECO:0000259" key="7">
    <source>
        <dbReference type="Pfam" id="PF04545"/>
    </source>
</evidence>
<organism evidence="8 9">
    <name type="scientific">Neolewinella aurantiaca</name>
    <dbReference type="NCBI Taxonomy" id="2602767"/>
    <lineage>
        <taxon>Bacteria</taxon>
        <taxon>Pseudomonadati</taxon>
        <taxon>Bacteroidota</taxon>
        <taxon>Saprospiria</taxon>
        <taxon>Saprospirales</taxon>
        <taxon>Lewinellaceae</taxon>
        <taxon>Neolewinella</taxon>
    </lineage>
</organism>
<keyword evidence="3" id="KW-0731">Sigma factor</keyword>
<sequence>MFVELASLLSRSDTIKEDARLSMKPTKSNERQDIVLRLLQQRNEEGMRQLFQFYSGALMTIIQSVLPQKEVAEEVLHDVLLKVWNNIDRYDASKSRFFTWMARIARNAAIDKLRSKNYRKSNKTDEIDDIVGRRKEMSQTPSVEHIGVSSLLKNLDEDHRPIINLLYLQDYTQSEAAKELNVPLGTIKTRARRAISQLRTLLQNEMVWLTLLSLLSNLSF</sequence>
<evidence type="ECO:0000256" key="3">
    <source>
        <dbReference type="ARBA" id="ARBA00023082"/>
    </source>
</evidence>
<reference evidence="8 9" key="1">
    <citation type="submission" date="2019-08" db="EMBL/GenBank/DDBJ databases">
        <title>Lewinella sp. strain SSH13 Genome sequencing and assembly.</title>
        <authorList>
            <person name="Kim I."/>
        </authorList>
    </citation>
    <scope>NUCLEOTIDE SEQUENCE [LARGE SCALE GENOMIC DNA]</scope>
    <source>
        <strain evidence="8 9">SSH13</strain>
    </source>
</reference>
<feature type="domain" description="RNA polymerase sigma-70 region 4" evidence="7">
    <location>
        <begin position="151"/>
        <end position="199"/>
    </location>
</feature>
<dbReference type="InterPro" id="IPR007630">
    <property type="entry name" value="RNA_pol_sigma70_r4"/>
</dbReference>
<dbReference type="EMBL" id="VOXD01000001">
    <property type="protein sequence ID" value="TXF91790.1"/>
    <property type="molecule type" value="Genomic_DNA"/>
</dbReference>
<dbReference type="Proteomes" id="UP000321907">
    <property type="component" value="Unassembled WGS sequence"/>
</dbReference>
<dbReference type="PANTHER" id="PTHR43133">
    <property type="entry name" value="RNA POLYMERASE ECF-TYPE SIGMA FACTO"/>
    <property type="match status" value="1"/>
</dbReference>
<dbReference type="GO" id="GO:0003677">
    <property type="term" value="F:DNA binding"/>
    <property type="evidence" value="ECO:0007669"/>
    <property type="project" value="UniProtKB-KW"/>
</dbReference>
<comment type="caution">
    <text evidence="8">The sequence shown here is derived from an EMBL/GenBank/DDBJ whole genome shotgun (WGS) entry which is preliminary data.</text>
</comment>
<dbReference type="SUPFAM" id="SSF88946">
    <property type="entry name" value="Sigma2 domain of RNA polymerase sigma factors"/>
    <property type="match status" value="1"/>
</dbReference>
<accession>A0A5C7FM98</accession>
<gene>
    <name evidence="8" type="ORF">FUA23_00980</name>
</gene>
<evidence type="ECO:0000256" key="4">
    <source>
        <dbReference type="ARBA" id="ARBA00023125"/>
    </source>
</evidence>
<dbReference type="GO" id="GO:0006352">
    <property type="term" value="P:DNA-templated transcription initiation"/>
    <property type="evidence" value="ECO:0007669"/>
    <property type="project" value="InterPro"/>
</dbReference>
<dbReference type="Gene3D" id="1.10.10.10">
    <property type="entry name" value="Winged helix-like DNA-binding domain superfamily/Winged helix DNA-binding domain"/>
    <property type="match status" value="1"/>
</dbReference>
<name>A0A5C7FM98_9BACT</name>
<dbReference type="SUPFAM" id="SSF88659">
    <property type="entry name" value="Sigma3 and sigma4 domains of RNA polymerase sigma factors"/>
    <property type="match status" value="1"/>
</dbReference>
<dbReference type="RefSeq" id="WP_147928831.1">
    <property type="nucleotide sequence ID" value="NZ_VOXD01000001.1"/>
</dbReference>
<dbReference type="CDD" id="cd06171">
    <property type="entry name" value="Sigma70_r4"/>
    <property type="match status" value="1"/>
</dbReference>
<evidence type="ECO:0000313" key="8">
    <source>
        <dbReference type="EMBL" id="TXF91790.1"/>
    </source>
</evidence>
<dbReference type="InterPro" id="IPR039425">
    <property type="entry name" value="RNA_pol_sigma-70-like"/>
</dbReference>
<dbReference type="InterPro" id="IPR007627">
    <property type="entry name" value="RNA_pol_sigma70_r2"/>
</dbReference>
<dbReference type="OrthoDB" id="9784272at2"/>
<dbReference type="NCBIfam" id="TIGR02937">
    <property type="entry name" value="sigma70-ECF"/>
    <property type="match status" value="1"/>
</dbReference>
<keyword evidence="9" id="KW-1185">Reference proteome</keyword>